<dbReference type="SUPFAM" id="SSF54523">
    <property type="entry name" value="Pili subunits"/>
    <property type="match status" value="1"/>
</dbReference>
<proteinExistence type="predicted"/>
<evidence type="ECO:0000313" key="1">
    <source>
        <dbReference type="EMBL" id="AKJ63699.1"/>
    </source>
</evidence>
<keyword evidence="2" id="KW-1185">Reference proteome</keyword>
<dbReference type="STRING" id="1307763.L21SP4_00419"/>
<evidence type="ECO:0000313" key="2">
    <source>
        <dbReference type="Proteomes" id="UP000035268"/>
    </source>
</evidence>
<protein>
    <recommendedName>
        <fullName evidence="3">Type II secretion system protein G</fullName>
    </recommendedName>
</protein>
<reference evidence="1 2" key="2">
    <citation type="journal article" date="2016" name="ISME J.">
        <title>Characterization of the first cultured representative of Verrucomicrobia subdivision 5 indicates the proposal of a novel phylum.</title>
        <authorList>
            <person name="Spring S."/>
            <person name="Bunk B."/>
            <person name="Sproer C."/>
            <person name="Schumann P."/>
            <person name="Rohde M."/>
            <person name="Tindall B.J."/>
            <person name="Klenk H.P."/>
        </authorList>
    </citation>
    <scope>NUCLEOTIDE SEQUENCE [LARGE SCALE GENOMIC DNA]</scope>
    <source>
        <strain evidence="1 2">L21-Fru-AB</strain>
    </source>
</reference>
<reference evidence="2" key="1">
    <citation type="submission" date="2015-02" db="EMBL/GenBank/DDBJ databases">
        <title>Description and complete genome sequence of the first cultured representative of the subdivision 5 of the Verrucomicrobia phylum.</title>
        <authorList>
            <person name="Spring S."/>
            <person name="Bunk B."/>
            <person name="Sproer C."/>
            <person name="Klenk H.-P."/>
        </authorList>
    </citation>
    <scope>NUCLEOTIDE SEQUENCE [LARGE SCALE GENOMIC DNA]</scope>
    <source>
        <strain evidence="2">L21-Fru-AB</strain>
    </source>
</reference>
<dbReference type="InterPro" id="IPR045584">
    <property type="entry name" value="Pilin-like"/>
</dbReference>
<gene>
    <name evidence="1" type="ORF">L21SP4_00419</name>
</gene>
<sequence length="247" mass="27737">MIELLVVVAIVGILLTILTPFAQEAISEARSQQCRGNLRRLGEAVFAYQMDHKGCFPPHVESWDPQPGMTKGLWYEWLYDYLEVKRHGPWREDTLSVLNCPDATDLSGWGCPSYGDNPNLFVGRAAPPGSNEPEGPDSGIPLRRMAEVKRPAKIMMIVDCMGRNPETGEADPEFVGWAFHANQFTTTDPPELTRHNAAPRHGSGELMDCWFNAVFCDGHVESIIFGSPDMQDQSWRESRVNPWYEGD</sequence>
<dbReference type="PANTHER" id="PTHR30093">
    <property type="entry name" value="GENERAL SECRETION PATHWAY PROTEIN G"/>
    <property type="match status" value="1"/>
</dbReference>
<name>A0A0G3EHM5_9BACT</name>
<organism evidence="1 2">
    <name type="scientific">Kiritimatiella glycovorans</name>
    <dbReference type="NCBI Taxonomy" id="1307763"/>
    <lineage>
        <taxon>Bacteria</taxon>
        <taxon>Pseudomonadati</taxon>
        <taxon>Kiritimatiellota</taxon>
        <taxon>Kiritimatiellia</taxon>
        <taxon>Kiritimatiellales</taxon>
        <taxon>Kiritimatiellaceae</taxon>
        <taxon>Kiritimatiella</taxon>
    </lineage>
</organism>
<accession>A0A0G3EHM5</accession>
<evidence type="ECO:0008006" key="3">
    <source>
        <dbReference type="Google" id="ProtNLM"/>
    </source>
</evidence>
<dbReference type="Gene3D" id="3.30.700.10">
    <property type="entry name" value="Glycoprotein, Type 4 Pilin"/>
    <property type="match status" value="1"/>
</dbReference>
<dbReference type="EMBL" id="CP010904">
    <property type="protein sequence ID" value="AKJ63699.1"/>
    <property type="molecule type" value="Genomic_DNA"/>
</dbReference>
<dbReference type="AlphaFoldDB" id="A0A0G3EHM5"/>
<dbReference type="Proteomes" id="UP000035268">
    <property type="component" value="Chromosome"/>
</dbReference>
<dbReference type="KEGG" id="vbl:L21SP4_00419"/>